<feature type="non-terminal residue" evidence="9">
    <location>
        <position position="543"/>
    </location>
</feature>
<evidence type="ECO:0000256" key="5">
    <source>
        <dbReference type="ARBA" id="ARBA00022989"/>
    </source>
</evidence>
<dbReference type="GO" id="GO:0016020">
    <property type="term" value="C:membrane"/>
    <property type="evidence" value="ECO:0007669"/>
    <property type="project" value="InterPro"/>
</dbReference>
<dbReference type="InterPro" id="IPR036640">
    <property type="entry name" value="ABC1_TM_sf"/>
</dbReference>
<dbReference type="GO" id="GO:0140359">
    <property type="term" value="F:ABC-type transporter activity"/>
    <property type="evidence" value="ECO:0007669"/>
    <property type="project" value="InterPro"/>
</dbReference>
<evidence type="ECO:0000256" key="7">
    <source>
        <dbReference type="SAM" id="Phobius"/>
    </source>
</evidence>
<keyword evidence="6 7" id="KW-0472">Membrane</keyword>
<proteinExistence type="predicted"/>
<keyword evidence="1" id="KW-0813">Transport</keyword>
<reference evidence="9" key="1">
    <citation type="journal article" date="2014" name="Nucleic Acids Res.">
        <title>The evolutionary dynamics of variant antigen genes in Babesia reveal a history of genomic innovation underlying host-parasite interaction.</title>
        <authorList>
            <person name="Jackson A.P."/>
            <person name="Otto T.D."/>
            <person name="Darby A."/>
            <person name="Ramaprasad A."/>
            <person name="Xia D."/>
            <person name="Echaide I.E."/>
            <person name="Farber M."/>
            <person name="Gahlot S."/>
            <person name="Gamble J."/>
            <person name="Gupta D."/>
            <person name="Gupta Y."/>
            <person name="Jackson L."/>
            <person name="Malandrin L."/>
            <person name="Malas T.B."/>
            <person name="Moussa E."/>
            <person name="Nair M."/>
            <person name="Reid A.J."/>
            <person name="Sanders M."/>
            <person name="Sharma J."/>
            <person name="Tracey A."/>
            <person name="Quail M.A."/>
            <person name="Weir W."/>
            <person name="Wastling J.M."/>
            <person name="Hall N."/>
            <person name="Willadsen P."/>
            <person name="Lingelbach K."/>
            <person name="Shiels B."/>
            <person name="Tait A."/>
            <person name="Berriman M."/>
            <person name="Allred D.R."/>
            <person name="Pain A."/>
        </authorList>
    </citation>
    <scope>NUCLEOTIDE SEQUENCE</scope>
    <source>
        <strain evidence="9">1802A</strain>
    </source>
</reference>
<dbReference type="Pfam" id="PF00664">
    <property type="entry name" value="ABC_membrane"/>
    <property type="match status" value="1"/>
</dbReference>
<dbReference type="AlphaFoldDB" id="A0AAD9G709"/>
<keyword evidence="2 7" id="KW-0812">Transmembrane</keyword>
<evidence type="ECO:0000256" key="4">
    <source>
        <dbReference type="ARBA" id="ARBA00022840"/>
    </source>
</evidence>
<evidence type="ECO:0000313" key="9">
    <source>
        <dbReference type="EMBL" id="KAK1933013.1"/>
    </source>
</evidence>
<evidence type="ECO:0000256" key="2">
    <source>
        <dbReference type="ARBA" id="ARBA00022692"/>
    </source>
</evidence>
<dbReference type="InterPro" id="IPR050173">
    <property type="entry name" value="ABC_transporter_C-like"/>
</dbReference>
<keyword evidence="10" id="KW-1185">Reference proteome</keyword>
<evidence type="ECO:0000313" key="10">
    <source>
        <dbReference type="Proteomes" id="UP001195914"/>
    </source>
</evidence>
<dbReference type="EMBL" id="JAHBMH010000073">
    <property type="protein sequence ID" value="KAK1933013.1"/>
    <property type="molecule type" value="Genomic_DNA"/>
</dbReference>
<feature type="transmembrane region" description="Helical" evidence="7">
    <location>
        <begin position="152"/>
        <end position="172"/>
    </location>
</feature>
<feature type="transmembrane region" description="Helical" evidence="7">
    <location>
        <begin position="263"/>
        <end position="287"/>
    </location>
</feature>
<evidence type="ECO:0000256" key="1">
    <source>
        <dbReference type="ARBA" id="ARBA00022448"/>
    </source>
</evidence>
<feature type="transmembrane region" description="Helical" evidence="7">
    <location>
        <begin position="108"/>
        <end position="132"/>
    </location>
</feature>
<name>A0AAD9G709_BABDI</name>
<protein>
    <submittedName>
        <fullName evidence="9">ATP-BINDING CASSETTE TRANSPORTER</fullName>
    </submittedName>
</protein>
<keyword evidence="5 7" id="KW-1133">Transmembrane helix</keyword>
<dbReference type="Proteomes" id="UP001195914">
    <property type="component" value="Unassembled WGS sequence"/>
</dbReference>
<accession>A0AAD9G709</accession>
<gene>
    <name evidence="9" type="ORF">X943_001837</name>
</gene>
<evidence type="ECO:0000256" key="3">
    <source>
        <dbReference type="ARBA" id="ARBA00022741"/>
    </source>
</evidence>
<keyword evidence="4 9" id="KW-0067">ATP-binding</keyword>
<dbReference type="SUPFAM" id="SSF90123">
    <property type="entry name" value="ABC transporter transmembrane region"/>
    <property type="match status" value="1"/>
</dbReference>
<evidence type="ECO:0000259" key="8">
    <source>
        <dbReference type="PROSITE" id="PS50929"/>
    </source>
</evidence>
<keyword evidence="3" id="KW-0547">Nucleotide-binding</keyword>
<feature type="transmembrane region" description="Helical" evidence="7">
    <location>
        <begin position="293"/>
        <end position="317"/>
    </location>
</feature>
<evidence type="ECO:0000256" key="6">
    <source>
        <dbReference type="ARBA" id="ARBA00023136"/>
    </source>
</evidence>
<dbReference type="Gene3D" id="1.20.1560.10">
    <property type="entry name" value="ABC transporter type 1, transmembrane domain"/>
    <property type="match status" value="1"/>
</dbReference>
<dbReference type="PROSITE" id="PS50929">
    <property type="entry name" value="ABC_TM1F"/>
    <property type="match status" value="1"/>
</dbReference>
<comment type="caution">
    <text evidence="9">The sequence shown here is derived from an EMBL/GenBank/DDBJ whole genome shotgun (WGS) entry which is preliminary data.</text>
</comment>
<dbReference type="GO" id="GO:0005524">
    <property type="term" value="F:ATP binding"/>
    <property type="evidence" value="ECO:0007669"/>
    <property type="project" value="UniProtKB-KW"/>
</dbReference>
<dbReference type="InterPro" id="IPR011527">
    <property type="entry name" value="ABC1_TM_dom"/>
</dbReference>
<organism evidence="9 10">
    <name type="scientific">Babesia divergens</name>
    <dbReference type="NCBI Taxonomy" id="32595"/>
    <lineage>
        <taxon>Eukaryota</taxon>
        <taxon>Sar</taxon>
        <taxon>Alveolata</taxon>
        <taxon>Apicomplexa</taxon>
        <taxon>Aconoidasida</taxon>
        <taxon>Piroplasmida</taxon>
        <taxon>Babesiidae</taxon>
        <taxon>Babesia</taxon>
    </lineage>
</organism>
<reference evidence="9" key="2">
    <citation type="submission" date="2021-05" db="EMBL/GenBank/DDBJ databases">
        <authorList>
            <person name="Pain A."/>
        </authorList>
    </citation>
    <scope>NUCLEOTIDE SEQUENCE</scope>
    <source>
        <strain evidence="9">1802A</strain>
    </source>
</reference>
<dbReference type="PANTHER" id="PTHR24223">
    <property type="entry name" value="ATP-BINDING CASSETTE SUB-FAMILY C"/>
    <property type="match status" value="1"/>
</dbReference>
<sequence length="543" mass="60626">MEERQSSVNCEATSKTNHKLEATYYDDAGFFSKVFFLWIRFWVYNVHHGLFEARTLHPLPRADRISYWQPIFSKHISDGLLRLEKAQHDKAVNSGDATKPYSIITVRALFLTFGWNVGILLLATAIMNVINVGMSIVLKIILDTIASKGKSFAMIVLYVLAIAIIELSLSIMEQHVTFYNCRMEALMEATISITLFQHGMCHRRAYSSATDGCSVMEGCKGVVHSWPCEDSGCSSNPLKCPARRHQNKELSPSMYTHLMLDTYAMMAIVEAMLIGIKFITTLIASFVTIRVQLGAAILPTLLVVSLVVLITVFLEIANGCVYMHSMQSKDYRYAQAADTVGNIDVIRGMGIDDTCYNAMHDSRCDELSVLMTRVILQAFNGSTMKTLSSIIFLIILLDYINDVKSTVDYTSFDVGAPITLLFIVSRITKATENLPKSVKVIMEATTSIKRVEAFIRRCSPNYYFGSGAKTSNSIASVEHPTKRHSTGISGDTVVMYKGATFAWIESREEILNPSERRHPILRDVDFEVKRGDIKIITGNQGCG</sequence>
<feature type="domain" description="ABC transmembrane type-1" evidence="8">
    <location>
        <begin position="119"/>
        <end position="397"/>
    </location>
</feature>